<dbReference type="EMBL" id="FNZZ01000002">
    <property type="protein sequence ID" value="SEL12029.1"/>
    <property type="molecule type" value="Genomic_DNA"/>
</dbReference>
<name>A0A1H7MLS8_9SPHN</name>
<evidence type="ECO:0000313" key="3">
    <source>
        <dbReference type="Proteomes" id="UP000199214"/>
    </source>
</evidence>
<feature type="signal peptide" evidence="1">
    <location>
        <begin position="1"/>
        <end position="24"/>
    </location>
</feature>
<keyword evidence="1" id="KW-0732">Signal</keyword>
<dbReference type="Proteomes" id="UP000199214">
    <property type="component" value="Unassembled WGS sequence"/>
</dbReference>
<proteinExistence type="predicted"/>
<evidence type="ECO:0000256" key="1">
    <source>
        <dbReference type="SAM" id="SignalP"/>
    </source>
</evidence>
<dbReference type="NCBIfam" id="NF047412">
    <property type="entry name" value="sig_GCG_CRPN_rpt"/>
    <property type="match status" value="1"/>
</dbReference>
<dbReference type="InterPro" id="IPR058110">
    <property type="entry name" value="GCG_CRPN_dom"/>
</dbReference>
<dbReference type="OrthoDB" id="7998932at2"/>
<gene>
    <name evidence="2" type="ORF">SAMN05216382_1533</name>
</gene>
<dbReference type="AlphaFoldDB" id="A0A1H7MLS8"/>
<organism evidence="2 3">
    <name type="scientific">Sphingomonas palmae</name>
    <dbReference type="NCBI Taxonomy" id="1855283"/>
    <lineage>
        <taxon>Bacteria</taxon>
        <taxon>Pseudomonadati</taxon>
        <taxon>Pseudomonadota</taxon>
        <taxon>Alphaproteobacteria</taxon>
        <taxon>Sphingomonadales</taxon>
        <taxon>Sphingomonadaceae</taxon>
        <taxon>Sphingomonas</taxon>
    </lineage>
</organism>
<dbReference type="STRING" id="1855283.SAMN05216382_1533"/>
<evidence type="ECO:0008006" key="4">
    <source>
        <dbReference type="Google" id="ProtNLM"/>
    </source>
</evidence>
<reference evidence="3" key="1">
    <citation type="submission" date="2016-10" db="EMBL/GenBank/DDBJ databases">
        <authorList>
            <person name="Varghese N."/>
            <person name="Submissions S."/>
        </authorList>
    </citation>
    <scope>NUCLEOTIDE SEQUENCE [LARGE SCALE GENOMIC DNA]</scope>
    <source>
        <strain evidence="3">JS21-1</strain>
    </source>
</reference>
<feature type="chain" id="PRO_5011703109" description="YXWGXW repeat-containing protein" evidence="1">
    <location>
        <begin position="25"/>
        <end position="84"/>
    </location>
</feature>
<protein>
    <recommendedName>
        <fullName evidence="4">YXWGXW repeat-containing protein</fullName>
    </recommendedName>
</protein>
<sequence>MMKTLLLAAAALGGMVMASAPAEARQGCGPGFHRGYYGRCVSNRGPRYAPRAYIVHRYYPGRGYWYGNRFWGHRYRWHGGWRYR</sequence>
<keyword evidence="3" id="KW-1185">Reference proteome</keyword>
<accession>A0A1H7MLS8</accession>
<evidence type="ECO:0000313" key="2">
    <source>
        <dbReference type="EMBL" id="SEL12029.1"/>
    </source>
</evidence>